<dbReference type="EMBL" id="RBNJ01005841">
    <property type="protein sequence ID" value="RUS28963.1"/>
    <property type="molecule type" value="Genomic_DNA"/>
</dbReference>
<gene>
    <name evidence="1" type="ORF">BC938DRAFT_481228</name>
</gene>
<keyword evidence="2" id="KW-1185">Reference proteome</keyword>
<dbReference type="AlphaFoldDB" id="A0A433QGP8"/>
<proteinExistence type="predicted"/>
<accession>A0A433QGP8</accession>
<evidence type="ECO:0000313" key="1">
    <source>
        <dbReference type="EMBL" id="RUS28963.1"/>
    </source>
</evidence>
<evidence type="ECO:0000313" key="2">
    <source>
        <dbReference type="Proteomes" id="UP000274822"/>
    </source>
</evidence>
<organism evidence="1 2">
    <name type="scientific">Jimgerdemannia flammicorona</name>
    <dbReference type="NCBI Taxonomy" id="994334"/>
    <lineage>
        <taxon>Eukaryota</taxon>
        <taxon>Fungi</taxon>
        <taxon>Fungi incertae sedis</taxon>
        <taxon>Mucoromycota</taxon>
        <taxon>Mucoromycotina</taxon>
        <taxon>Endogonomycetes</taxon>
        <taxon>Endogonales</taxon>
        <taxon>Endogonaceae</taxon>
        <taxon>Jimgerdemannia</taxon>
    </lineage>
</organism>
<name>A0A433QGP8_9FUNG</name>
<sequence length="60" mass="6798">MVYVFVPPALMPGRRLLSNIVFRNSSPKLATTRSLPTSVVGFMSDLSRLQHSTFERDPLY</sequence>
<comment type="caution">
    <text evidence="1">The sequence shown here is derived from an EMBL/GenBank/DDBJ whole genome shotgun (WGS) entry which is preliminary data.</text>
</comment>
<reference evidence="1 2" key="1">
    <citation type="journal article" date="2018" name="New Phytol.">
        <title>Phylogenomics of Endogonaceae and evolution of mycorrhizas within Mucoromycota.</title>
        <authorList>
            <person name="Chang Y."/>
            <person name="Desiro A."/>
            <person name="Na H."/>
            <person name="Sandor L."/>
            <person name="Lipzen A."/>
            <person name="Clum A."/>
            <person name="Barry K."/>
            <person name="Grigoriev I.V."/>
            <person name="Martin F.M."/>
            <person name="Stajich J.E."/>
            <person name="Smith M.E."/>
            <person name="Bonito G."/>
            <person name="Spatafora J.W."/>
        </authorList>
    </citation>
    <scope>NUCLEOTIDE SEQUENCE [LARGE SCALE GENOMIC DNA]</scope>
    <source>
        <strain evidence="1 2">AD002</strain>
    </source>
</reference>
<dbReference type="Proteomes" id="UP000274822">
    <property type="component" value="Unassembled WGS sequence"/>
</dbReference>
<protein>
    <submittedName>
        <fullName evidence="1">Uncharacterized protein</fullName>
    </submittedName>
</protein>